<accession>A0A9N9BR97</accession>
<keyword evidence="2" id="KW-1185">Reference proteome</keyword>
<comment type="caution">
    <text evidence="1">The sequence shown here is derived from an EMBL/GenBank/DDBJ whole genome shotgun (WGS) entry which is preliminary data.</text>
</comment>
<dbReference type="OrthoDB" id="2367087at2759"/>
<organism evidence="1 2">
    <name type="scientific">Racocetra fulgida</name>
    <dbReference type="NCBI Taxonomy" id="60492"/>
    <lineage>
        <taxon>Eukaryota</taxon>
        <taxon>Fungi</taxon>
        <taxon>Fungi incertae sedis</taxon>
        <taxon>Mucoromycota</taxon>
        <taxon>Glomeromycotina</taxon>
        <taxon>Glomeromycetes</taxon>
        <taxon>Diversisporales</taxon>
        <taxon>Gigasporaceae</taxon>
        <taxon>Racocetra</taxon>
    </lineage>
</organism>
<evidence type="ECO:0000313" key="2">
    <source>
        <dbReference type="Proteomes" id="UP000789396"/>
    </source>
</evidence>
<protein>
    <submittedName>
        <fullName evidence="1">185_t:CDS:1</fullName>
    </submittedName>
</protein>
<feature type="non-terminal residue" evidence="1">
    <location>
        <position position="185"/>
    </location>
</feature>
<evidence type="ECO:0000313" key="1">
    <source>
        <dbReference type="EMBL" id="CAG8573512.1"/>
    </source>
</evidence>
<name>A0A9N9BR97_9GLOM</name>
<gene>
    <name evidence="1" type="ORF">RFULGI_LOCUS5556</name>
</gene>
<dbReference type="AlphaFoldDB" id="A0A9N9BR97"/>
<proteinExistence type="predicted"/>
<dbReference type="Proteomes" id="UP000789396">
    <property type="component" value="Unassembled WGS sequence"/>
</dbReference>
<sequence>MHSTFQAFRQDMSGVHNEKGIIPSITGVRQKQDIHFKEDALDNVSKTQIGNYQRNNTGKMSNVIGRLNNIRYRNNENIKNSGWMNLNHKQEPNPNALRPCDDKEKSALRALSNKHIRKSSRNEKLLKWIDSHKNTEVVNKNQDVNRTEVSNTIYKWQSGLRDEKSFDSTNKFTTVFDKIEHAISP</sequence>
<dbReference type="EMBL" id="CAJVPZ010006417">
    <property type="protein sequence ID" value="CAG8573512.1"/>
    <property type="molecule type" value="Genomic_DNA"/>
</dbReference>
<reference evidence="1" key="1">
    <citation type="submission" date="2021-06" db="EMBL/GenBank/DDBJ databases">
        <authorList>
            <person name="Kallberg Y."/>
            <person name="Tangrot J."/>
            <person name="Rosling A."/>
        </authorList>
    </citation>
    <scope>NUCLEOTIDE SEQUENCE</scope>
    <source>
        <strain evidence="1">IN212</strain>
    </source>
</reference>